<comment type="caution">
    <text evidence="2">The sequence shown here is derived from an EMBL/GenBank/DDBJ whole genome shotgun (WGS) entry which is preliminary data.</text>
</comment>
<dbReference type="EMBL" id="JABMKV010000002">
    <property type="protein sequence ID" value="NQX32275.1"/>
    <property type="molecule type" value="Genomic_DNA"/>
</dbReference>
<dbReference type="InterPro" id="IPR008030">
    <property type="entry name" value="NmrA-like"/>
</dbReference>
<feature type="domain" description="NmrA-like" evidence="1">
    <location>
        <begin position="2"/>
        <end position="260"/>
    </location>
</feature>
<dbReference type="Gene3D" id="3.90.25.10">
    <property type="entry name" value="UDP-galactose 4-epimerase, domain 1"/>
    <property type="match status" value="1"/>
</dbReference>
<dbReference type="RefSeq" id="WP_173272128.1">
    <property type="nucleotide sequence ID" value="NZ_JABMKV010000002.1"/>
</dbReference>
<dbReference type="PANTHER" id="PTHR43162">
    <property type="match status" value="1"/>
</dbReference>
<dbReference type="Gene3D" id="3.40.50.720">
    <property type="entry name" value="NAD(P)-binding Rossmann-like Domain"/>
    <property type="match status" value="1"/>
</dbReference>
<organism evidence="2 3">
    <name type="scientific">Pedobacter boryungensis</name>
    <dbReference type="NCBI Taxonomy" id="869962"/>
    <lineage>
        <taxon>Bacteria</taxon>
        <taxon>Pseudomonadati</taxon>
        <taxon>Bacteroidota</taxon>
        <taxon>Sphingobacteriia</taxon>
        <taxon>Sphingobacteriales</taxon>
        <taxon>Sphingobacteriaceae</taxon>
        <taxon>Pedobacter</taxon>
    </lineage>
</organism>
<dbReference type="Proteomes" id="UP000762110">
    <property type="component" value="Unassembled WGS sequence"/>
</dbReference>
<protein>
    <submittedName>
        <fullName evidence="2">NAD(P)H-binding protein</fullName>
    </submittedName>
</protein>
<name>A0ABX2DE48_9SPHI</name>
<dbReference type="SUPFAM" id="SSF51735">
    <property type="entry name" value="NAD(P)-binding Rossmann-fold domains"/>
    <property type="match status" value="1"/>
</dbReference>
<dbReference type="InterPro" id="IPR036291">
    <property type="entry name" value="NAD(P)-bd_dom_sf"/>
</dbReference>
<dbReference type="InterPro" id="IPR051604">
    <property type="entry name" value="Ergot_Alk_Oxidoreductase"/>
</dbReference>
<gene>
    <name evidence="2" type="ORF">HQN85_11075</name>
</gene>
<evidence type="ECO:0000313" key="2">
    <source>
        <dbReference type="EMBL" id="NQX32275.1"/>
    </source>
</evidence>
<accession>A0ABX2DE48</accession>
<dbReference type="Pfam" id="PF05368">
    <property type="entry name" value="NmrA"/>
    <property type="match status" value="1"/>
</dbReference>
<reference evidence="2 3" key="1">
    <citation type="submission" date="2020-05" db="EMBL/GenBank/DDBJ databases">
        <title>Description of Pedobacter foliorum sp. nov.</title>
        <authorList>
            <person name="Qi S."/>
            <person name="Carlier A."/>
            <person name="Cnockaert M."/>
            <person name="Vandamme P."/>
        </authorList>
    </citation>
    <scope>NUCLEOTIDE SEQUENCE [LARGE SCALE GENOMIC DNA]</scope>
    <source>
        <strain evidence="2 3">LMG 31300</strain>
    </source>
</reference>
<evidence type="ECO:0000259" key="1">
    <source>
        <dbReference type="Pfam" id="PF05368"/>
    </source>
</evidence>
<keyword evidence="3" id="KW-1185">Reference proteome</keyword>
<dbReference type="PANTHER" id="PTHR43162:SF1">
    <property type="entry name" value="PRESTALK A DIFFERENTIATION PROTEIN A"/>
    <property type="match status" value="1"/>
</dbReference>
<evidence type="ECO:0000313" key="3">
    <source>
        <dbReference type="Proteomes" id="UP000762110"/>
    </source>
</evidence>
<proteinExistence type="predicted"/>
<sequence length="301" mass="33038">MKVVLTGSLGHISKPLAIQLIAKGHSVTIISSKTDKQEEIEKMGAKPAIGTIEDLEFLSNTFKGADIVYLMEPPFNFFDPTIDITGYWLDIAKNYAQAIQQSGVTKVIHLSSIGGHTDQGVGLLATHHWVENILKELPSTVSIKTMRPVGFYYNMFAFIPSIKNAGSIFQNYGGDEFKEPWVSPLDIADTIAEEIDLPFDGREIRYIASDEVTPNEVAAILGEAIGKSDVKWVVISNEDFIANLQRVGFSSQGAEGLAAMNQGRMSGVLYDDYNKNKPTLGKVKLTDFAKDFAMVFNQGAH</sequence>